<dbReference type="SMART" id="SM00421">
    <property type="entry name" value="HTH_LUXR"/>
    <property type="match status" value="1"/>
</dbReference>
<keyword evidence="1" id="KW-0805">Transcription regulation</keyword>
<dbReference type="PANTHER" id="PTHR44688">
    <property type="entry name" value="DNA-BINDING TRANSCRIPTIONAL ACTIVATOR DEVR_DOSR"/>
    <property type="match status" value="1"/>
</dbReference>
<organism evidence="5">
    <name type="scientific">Thermoleptolyngbya oregonensis NK1-22</name>
    <dbReference type="NCBI Taxonomy" id="2547457"/>
    <lineage>
        <taxon>Bacteria</taxon>
        <taxon>Bacillati</taxon>
        <taxon>Cyanobacteriota</taxon>
        <taxon>Cyanophyceae</taxon>
        <taxon>Oculatellales</taxon>
        <taxon>Oculatellaceae</taxon>
        <taxon>Thermoleptolyngbya</taxon>
    </lineage>
</organism>
<evidence type="ECO:0000256" key="3">
    <source>
        <dbReference type="ARBA" id="ARBA00023163"/>
    </source>
</evidence>
<dbReference type="PROSITE" id="PS50043">
    <property type="entry name" value="HTH_LUXR_2"/>
    <property type="match status" value="1"/>
</dbReference>
<evidence type="ECO:0000259" key="4">
    <source>
        <dbReference type="PROSITE" id="PS50043"/>
    </source>
</evidence>
<dbReference type="PANTHER" id="PTHR44688:SF16">
    <property type="entry name" value="DNA-BINDING TRANSCRIPTIONAL ACTIVATOR DEVR_DOSR"/>
    <property type="match status" value="1"/>
</dbReference>
<evidence type="ECO:0000313" key="5">
    <source>
        <dbReference type="EMBL" id="WOB44211.1"/>
    </source>
</evidence>
<feature type="domain" description="HTH luxR-type" evidence="4">
    <location>
        <begin position="134"/>
        <end position="190"/>
    </location>
</feature>
<reference evidence="5" key="1">
    <citation type="submission" date="2020-05" db="EMBL/GenBank/DDBJ databases">
        <authorList>
            <person name="Zhu T."/>
            <person name="Keshari N."/>
            <person name="Lu X."/>
        </authorList>
    </citation>
    <scope>NUCLEOTIDE SEQUENCE</scope>
    <source>
        <strain evidence="5">NK1-22</strain>
    </source>
</reference>
<dbReference type="KEGG" id="tog:HNI00_14435"/>
<dbReference type="SUPFAM" id="SSF46894">
    <property type="entry name" value="C-terminal effector domain of the bipartite response regulators"/>
    <property type="match status" value="1"/>
</dbReference>
<accession>A0AA96Y650</accession>
<sequence length="190" mass="21917">MTPTMFPTKPPTTPPITPPISLFESLLDGVLIATETELIVANDAARQICAVLWHRAQSGRRSPMQVPSDIWQVCQLVTTGHVDKLTVQDGEYFVEPRQQIRMRSHWMTLAEGDRPYLLVILEDQDSLRRRAARAEARRFRLTRRETEIWELYRAGHSRQEIADLCYITLETVKKHLKSVRAKIEPWEAAS</sequence>
<dbReference type="InterPro" id="IPR036388">
    <property type="entry name" value="WH-like_DNA-bd_sf"/>
</dbReference>
<proteinExistence type="predicted"/>
<dbReference type="GO" id="GO:0003677">
    <property type="term" value="F:DNA binding"/>
    <property type="evidence" value="ECO:0007669"/>
    <property type="project" value="UniProtKB-KW"/>
</dbReference>
<dbReference type="PRINTS" id="PR00038">
    <property type="entry name" value="HTHLUXR"/>
</dbReference>
<dbReference type="EMBL" id="CP053540">
    <property type="protein sequence ID" value="WOB44211.1"/>
    <property type="molecule type" value="Genomic_DNA"/>
</dbReference>
<dbReference type="Gene3D" id="1.10.10.10">
    <property type="entry name" value="Winged helix-like DNA-binding domain superfamily/Winged helix DNA-binding domain"/>
    <property type="match status" value="1"/>
</dbReference>
<dbReference type="Pfam" id="PF00196">
    <property type="entry name" value="GerE"/>
    <property type="match status" value="1"/>
</dbReference>
<dbReference type="RefSeq" id="WP_316787310.1">
    <property type="nucleotide sequence ID" value="NZ_CP053540.1"/>
</dbReference>
<keyword evidence="2" id="KW-0238">DNA-binding</keyword>
<dbReference type="GO" id="GO:0006355">
    <property type="term" value="P:regulation of DNA-templated transcription"/>
    <property type="evidence" value="ECO:0007669"/>
    <property type="project" value="InterPro"/>
</dbReference>
<gene>
    <name evidence="5" type="ORF">HNI00_14435</name>
</gene>
<keyword evidence="3" id="KW-0804">Transcription</keyword>
<dbReference type="InterPro" id="IPR000792">
    <property type="entry name" value="Tscrpt_reg_LuxR_C"/>
</dbReference>
<protein>
    <submittedName>
        <fullName evidence="5">Helix-turn-helix transcriptional regulator</fullName>
    </submittedName>
</protein>
<evidence type="ECO:0000256" key="1">
    <source>
        <dbReference type="ARBA" id="ARBA00023015"/>
    </source>
</evidence>
<evidence type="ECO:0000256" key="2">
    <source>
        <dbReference type="ARBA" id="ARBA00023125"/>
    </source>
</evidence>
<dbReference type="AlphaFoldDB" id="A0AA96Y650"/>
<name>A0AA96Y650_9CYAN</name>
<dbReference type="InterPro" id="IPR016032">
    <property type="entry name" value="Sig_transdc_resp-reg_C-effctor"/>
</dbReference>